<keyword evidence="2" id="KW-0472">Membrane</keyword>
<keyword evidence="2" id="KW-0812">Transmembrane</keyword>
<dbReference type="InterPro" id="IPR045880">
    <property type="entry name" value="ZCF37"/>
</dbReference>
<feature type="compositionally biased region" description="Basic and acidic residues" evidence="1">
    <location>
        <begin position="207"/>
        <end position="218"/>
    </location>
</feature>
<evidence type="ECO:0000256" key="2">
    <source>
        <dbReference type="SAM" id="Phobius"/>
    </source>
</evidence>
<protein>
    <submittedName>
        <fullName evidence="4">Uncharacterized protein LOC107433718</fullName>
    </submittedName>
</protein>
<dbReference type="KEGG" id="zju:107433718"/>
<dbReference type="PANTHER" id="PTHR35275:SF1">
    <property type="entry name" value="OS07G0585900 PROTEIN"/>
    <property type="match status" value="1"/>
</dbReference>
<evidence type="ECO:0000313" key="3">
    <source>
        <dbReference type="Proteomes" id="UP001652623"/>
    </source>
</evidence>
<feature type="region of interest" description="Disordered" evidence="1">
    <location>
        <begin position="207"/>
        <end position="255"/>
    </location>
</feature>
<dbReference type="PANTHER" id="PTHR35275">
    <property type="entry name" value="ZCF37"/>
    <property type="match status" value="1"/>
</dbReference>
<name>A0A6P3Z6F8_ZIZJJ</name>
<reference evidence="4" key="1">
    <citation type="submission" date="2025-08" db="UniProtKB">
        <authorList>
            <consortium name="RefSeq"/>
        </authorList>
    </citation>
    <scope>IDENTIFICATION</scope>
    <source>
        <tissue evidence="4">Seedling</tissue>
    </source>
</reference>
<feature type="transmembrane region" description="Helical" evidence="2">
    <location>
        <begin position="166"/>
        <end position="198"/>
    </location>
</feature>
<accession>A0A6P3Z6F8</accession>
<dbReference type="Proteomes" id="UP001652623">
    <property type="component" value="Chromosome 5"/>
</dbReference>
<keyword evidence="3" id="KW-1185">Reference proteome</keyword>
<dbReference type="RefSeq" id="XP_015900542.1">
    <property type="nucleotide sequence ID" value="XM_016045056.4"/>
</dbReference>
<feature type="compositionally biased region" description="Basic and acidic residues" evidence="1">
    <location>
        <begin position="236"/>
        <end position="246"/>
    </location>
</feature>
<dbReference type="AlphaFoldDB" id="A0A6P3Z6F8"/>
<organism evidence="3 4">
    <name type="scientific">Ziziphus jujuba</name>
    <name type="common">Chinese jujube</name>
    <name type="synonym">Ziziphus sativa</name>
    <dbReference type="NCBI Taxonomy" id="326968"/>
    <lineage>
        <taxon>Eukaryota</taxon>
        <taxon>Viridiplantae</taxon>
        <taxon>Streptophyta</taxon>
        <taxon>Embryophyta</taxon>
        <taxon>Tracheophyta</taxon>
        <taxon>Spermatophyta</taxon>
        <taxon>Magnoliopsida</taxon>
        <taxon>eudicotyledons</taxon>
        <taxon>Gunneridae</taxon>
        <taxon>Pentapetalae</taxon>
        <taxon>rosids</taxon>
        <taxon>fabids</taxon>
        <taxon>Rosales</taxon>
        <taxon>Rhamnaceae</taxon>
        <taxon>Paliureae</taxon>
        <taxon>Ziziphus</taxon>
    </lineage>
</organism>
<feature type="region of interest" description="Disordered" evidence="1">
    <location>
        <begin position="17"/>
        <end position="43"/>
    </location>
</feature>
<gene>
    <name evidence="4" type="primary">LOC107433718</name>
</gene>
<dbReference type="GeneID" id="107433718"/>
<proteinExistence type="predicted"/>
<sequence length="255" mass="29465">MLIPFICGTLHHEEEDDHTMSSSACSTPKKSRKNGLFSKNKDNPYSSRGLDKFSALLADLEEKRQKIYAESGAQDISLVRFVYKNSNDCVPIVIKLKDKKDEKTMTEEQHATEQVLPDDKFPIETSMAVKEENQSKLESDKYTKNKRSFSWNNTKFAGWKWNRPSFYLPVFVILILLFLALFGRSIAILCTSIGWYMVPTLKESSDRRRSMKKKEYVRKLSQPKMKTDGLSSPKTNRSEGVKDKSPRQHGHRKSW</sequence>
<evidence type="ECO:0000256" key="1">
    <source>
        <dbReference type="SAM" id="MobiDB-lite"/>
    </source>
</evidence>
<keyword evidence="2" id="KW-1133">Transmembrane helix</keyword>
<evidence type="ECO:0000313" key="4">
    <source>
        <dbReference type="RefSeq" id="XP_015900542.1"/>
    </source>
</evidence>